<comment type="caution">
    <text evidence="7">The sequence shown here is derived from an EMBL/GenBank/DDBJ whole genome shotgun (WGS) entry which is preliminary data.</text>
</comment>
<keyword evidence="3" id="KW-0378">Hydrolase</keyword>
<dbReference type="Pfam" id="PF07501">
    <property type="entry name" value="G5"/>
    <property type="match status" value="1"/>
</dbReference>
<gene>
    <name evidence="7" type="ORF">HMPREF0044_0724</name>
</gene>
<dbReference type="Pfam" id="PF03990">
    <property type="entry name" value="DUF348"/>
    <property type="match status" value="2"/>
</dbReference>
<evidence type="ECO:0000259" key="6">
    <source>
        <dbReference type="PROSITE" id="PS51109"/>
    </source>
</evidence>
<dbReference type="InterPro" id="IPR023346">
    <property type="entry name" value="Lysozyme-like_dom_sf"/>
</dbReference>
<evidence type="ECO:0000256" key="5">
    <source>
        <dbReference type="SAM" id="Phobius"/>
    </source>
</evidence>
<dbReference type="GO" id="GO:0016787">
    <property type="term" value="F:hydrolase activity"/>
    <property type="evidence" value="ECO:0007669"/>
    <property type="project" value="UniProtKB-KW"/>
</dbReference>
<proteinExistence type="inferred from homology"/>
<evidence type="ECO:0000313" key="7">
    <source>
        <dbReference type="EMBL" id="EEH63705.1"/>
    </source>
</evidence>
<dbReference type="PROSITE" id="PS51109">
    <property type="entry name" value="G5"/>
    <property type="match status" value="1"/>
</dbReference>
<dbReference type="InterPro" id="IPR007137">
    <property type="entry name" value="DUF348"/>
</dbReference>
<reference evidence="7 8" key="1">
    <citation type="submission" date="2009-01" db="EMBL/GenBank/DDBJ databases">
        <authorList>
            <person name="Qin X."/>
            <person name="Bachman B."/>
            <person name="Battles P."/>
            <person name="Bell A."/>
            <person name="Bess C."/>
            <person name="Bickham C."/>
            <person name="Chaboub L."/>
            <person name="Chen D."/>
            <person name="Coyle M."/>
            <person name="Deiros D.R."/>
            <person name="Dinh H."/>
            <person name="Forbes L."/>
            <person name="Fowler G."/>
            <person name="Francisco L."/>
            <person name="Fu Q."/>
            <person name="Gubbala S."/>
            <person name="Hale W."/>
            <person name="Han Y."/>
            <person name="Hemphill L."/>
            <person name="Highlander S.K."/>
            <person name="Hirani K."/>
            <person name="Hogues M."/>
            <person name="Jackson L."/>
            <person name="Jakkamsetti A."/>
            <person name="Javaid M."/>
            <person name="Jiang H."/>
            <person name="Korchina V."/>
            <person name="Kovar C."/>
            <person name="Lara F."/>
            <person name="Lee S."/>
            <person name="Mata R."/>
            <person name="Mathew T."/>
            <person name="Moen C."/>
            <person name="Morales K."/>
            <person name="Munidasa M."/>
            <person name="Nazareth L."/>
            <person name="Ngo R."/>
            <person name="Nguyen L."/>
            <person name="Okwuonu G."/>
            <person name="Ongeri F."/>
            <person name="Patil S."/>
            <person name="Petrosino J."/>
            <person name="Pham C."/>
            <person name="Pham P."/>
            <person name="Pu L.-L."/>
            <person name="Puazo M."/>
            <person name="Raj R."/>
            <person name="Reid J."/>
            <person name="Rouhana J."/>
            <person name="Saada N."/>
            <person name="Shang Y."/>
            <person name="Simmons D."/>
            <person name="Thornton R."/>
            <person name="Warren J."/>
            <person name="Weissenberger G."/>
            <person name="Zhang J."/>
            <person name="Zhang L."/>
            <person name="Zhou C."/>
            <person name="Zhu D."/>
            <person name="Muzny D."/>
            <person name="Worley K."/>
            <person name="Gibbs R."/>
        </authorList>
    </citation>
    <scope>NUCLEOTIDE SEQUENCE [LARGE SCALE GENOMIC DNA]</scope>
    <source>
        <strain evidence="7 8">DSM 15436</strain>
    </source>
</reference>
<evidence type="ECO:0000256" key="1">
    <source>
        <dbReference type="ARBA" id="ARBA00010830"/>
    </source>
</evidence>
<feature type="transmembrane region" description="Helical" evidence="5">
    <location>
        <begin position="32"/>
        <end position="54"/>
    </location>
</feature>
<dbReference type="RefSeq" id="WP_006546496.1">
    <property type="nucleotide sequence ID" value="NZ_DS999543.1"/>
</dbReference>
<evidence type="ECO:0000256" key="2">
    <source>
        <dbReference type="ARBA" id="ARBA00022729"/>
    </source>
</evidence>
<dbReference type="eggNOG" id="COG3583">
    <property type="taxonomic scope" value="Bacteria"/>
</dbReference>
<dbReference type="Pfam" id="PF06737">
    <property type="entry name" value="Transglycosylas"/>
    <property type="match status" value="1"/>
</dbReference>
<dbReference type="Proteomes" id="UP000010301">
    <property type="component" value="Unassembled WGS sequence"/>
</dbReference>
<dbReference type="AlphaFoldDB" id="C0W0Y1"/>
<feature type="domain" description="G5" evidence="6">
    <location>
        <begin position="219"/>
        <end position="299"/>
    </location>
</feature>
<dbReference type="CDD" id="cd13925">
    <property type="entry name" value="RPF"/>
    <property type="match status" value="1"/>
</dbReference>
<organism evidence="7 8">
    <name type="scientific">Gleimia coleocanis DSM 15436</name>
    <dbReference type="NCBI Taxonomy" id="525245"/>
    <lineage>
        <taxon>Bacteria</taxon>
        <taxon>Bacillati</taxon>
        <taxon>Actinomycetota</taxon>
        <taxon>Actinomycetes</taxon>
        <taxon>Actinomycetales</taxon>
        <taxon>Actinomycetaceae</taxon>
        <taxon>Gleimia</taxon>
    </lineage>
</organism>
<feature type="region of interest" description="Disordered" evidence="4">
    <location>
        <begin position="291"/>
        <end position="320"/>
    </location>
</feature>
<dbReference type="SMART" id="SM01208">
    <property type="entry name" value="G5"/>
    <property type="match status" value="1"/>
</dbReference>
<sequence length="400" mass="43134">MQPESAETMEMNTESVVVAAAKTAVKDKGRKLIAGIASGVLMLASVVTVGIYWARDTYTIQDEGKTQQVTTWQGTVADALEAANIKLGKYDEVTPKLDAELADGASIRIKRAKEYTVFENDQTVKVWSTAGSLEEVLSTIEDTGRDVSLPASRSSERGELQPLSRNAAKIQVKADGKAVEVEATAADNVATLLEKAKVTASGIDAVVVDKIDGKLQIEVIRVKRGNVVEEKELPFETQVKETDQLFKGEERVVAEGAKGLEKTTYYRHTRGDKVLVNKEISKVVAKAPQTRVIEKGTKERPKVEAPQQSANPNQPAPAPVATGDVWAALAQCESGGNPATNTGNGYYGMYQFSLPTWRAVGGSGLPSENSAAEQTLRAQILQQRAGWGQWPHCARQLGLL</sequence>
<keyword evidence="5" id="KW-0472">Membrane</keyword>
<keyword evidence="2" id="KW-0732">Signal</keyword>
<dbReference type="InterPro" id="IPR011098">
    <property type="entry name" value="G5_dom"/>
</dbReference>
<comment type="similarity">
    <text evidence="1">Belongs to the transglycosylase family. Rpf subfamily.</text>
</comment>
<name>C0W0Y1_9ACTO</name>
<evidence type="ECO:0000313" key="8">
    <source>
        <dbReference type="Proteomes" id="UP000010301"/>
    </source>
</evidence>
<dbReference type="Gene3D" id="2.20.230.10">
    <property type="entry name" value="Resuscitation-promoting factor rpfb"/>
    <property type="match status" value="1"/>
</dbReference>
<keyword evidence="5" id="KW-0812">Transmembrane</keyword>
<feature type="compositionally biased region" description="Basic and acidic residues" evidence="4">
    <location>
        <begin position="292"/>
        <end position="303"/>
    </location>
</feature>
<accession>C0W0Y1</accession>
<keyword evidence="5" id="KW-1133">Transmembrane helix</keyword>
<evidence type="ECO:0000256" key="4">
    <source>
        <dbReference type="SAM" id="MobiDB-lite"/>
    </source>
</evidence>
<dbReference type="STRING" id="525245.HMPREF0044_0724"/>
<evidence type="ECO:0000256" key="3">
    <source>
        <dbReference type="ARBA" id="ARBA00022801"/>
    </source>
</evidence>
<dbReference type="SUPFAM" id="SSF53955">
    <property type="entry name" value="Lysozyme-like"/>
    <property type="match status" value="1"/>
</dbReference>
<dbReference type="HOGENOM" id="CLU_036884_1_1_11"/>
<protein>
    <submittedName>
        <fullName evidence="7">Transglycosylase-like domain protein</fullName>
    </submittedName>
</protein>
<dbReference type="EMBL" id="ACFG01000030">
    <property type="protein sequence ID" value="EEH63705.1"/>
    <property type="molecule type" value="Genomic_DNA"/>
</dbReference>
<dbReference type="InterPro" id="IPR010618">
    <property type="entry name" value="RPF"/>
</dbReference>
<dbReference type="Gene3D" id="1.10.530.10">
    <property type="match status" value="1"/>
</dbReference>
<keyword evidence="8" id="KW-1185">Reference proteome</keyword>